<gene>
    <name evidence="1" type="ORF">GALMADRAFT_145126</name>
</gene>
<name>A0A067SJA8_GALM3</name>
<sequence length="476" mass="55017">MNIFNRSLERLLPTSLKQFLSPVEDNRTPLPPELLDRIIDSLHDDRRALLALSLASKRTLVRSRAHLFTKLEFKYTDTAFEALVAKQKIARTRYFYTKLEIDDADRHFDDFLALLDAPWTSFALTTQSIHINGLFHRTRRHEYRPNKNIPLIAANLPNLKTLCLTSILWPCIPRHIADFFFELDLAHMQLDSVDFTMHPQNGFVELFRRLQPAIKSVTLYNLQFYDEEIPDLSKELSIFQLRMQFESLDTCSLLLLKDVWDPLRTKHLEVTVDSFHLRLIPMTIRDRELYTPFMSRFLQHVGPSLQRLFVKLSDPYFASEALPYYGSLDLSRCINVRSVHIGTITLDGISRSGEQMKPMLSAAWNVLSRLPSNSPSLEKVALTFDAVGQTSEGKVAELARFAWLDVVGRLQNMFPNLKVAVRFMYYAVDGEDFAPYVEALRHVPGMRHLEEKGVVSLEMVPWSSPWPHDRLPDQDA</sequence>
<dbReference type="HOGENOM" id="CLU_048767_0_0_1"/>
<dbReference type="EMBL" id="KL142399">
    <property type="protein sequence ID" value="KDR70102.1"/>
    <property type="molecule type" value="Genomic_DNA"/>
</dbReference>
<dbReference type="Proteomes" id="UP000027222">
    <property type="component" value="Unassembled WGS sequence"/>
</dbReference>
<evidence type="ECO:0008006" key="3">
    <source>
        <dbReference type="Google" id="ProtNLM"/>
    </source>
</evidence>
<organism evidence="1 2">
    <name type="scientific">Galerina marginata (strain CBS 339.88)</name>
    <dbReference type="NCBI Taxonomy" id="685588"/>
    <lineage>
        <taxon>Eukaryota</taxon>
        <taxon>Fungi</taxon>
        <taxon>Dikarya</taxon>
        <taxon>Basidiomycota</taxon>
        <taxon>Agaricomycotina</taxon>
        <taxon>Agaricomycetes</taxon>
        <taxon>Agaricomycetidae</taxon>
        <taxon>Agaricales</taxon>
        <taxon>Agaricineae</taxon>
        <taxon>Strophariaceae</taxon>
        <taxon>Galerina</taxon>
    </lineage>
</organism>
<evidence type="ECO:0000313" key="2">
    <source>
        <dbReference type="Proteomes" id="UP000027222"/>
    </source>
</evidence>
<evidence type="ECO:0000313" key="1">
    <source>
        <dbReference type="EMBL" id="KDR70102.1"/>
    </source>
</evidence>
<proteinExistence type="predicted"/>
<dbReference type="AlphaFoldDB" id="A0A067SJA8"/>
<accession>A0A067SJA8</accession>
<keyword evidence="2" id="KW-1185">Reference proteome</keyword>
<protein>
    <recommendedName>
        <fullName evidence="3">F-box domain-containing protein</fullName>
    </recommendedName>
</protein>
<reference evidence="2" key="1">
    <citation type="journal article" date="2014" name="Proc. Natl. Acad. Sci. U.S.A.">
        <title>Extensive sampling of basidiomycete genomes demonstrates inadequacy of the white-rot/brown-rot paradigm for wood decay fungi.</title>
        <authorList>
            <person name="Riley R."/>
            <person name="Salamov A.A."/>
            <person name="Brown D.W."/>
            <person name="Nagy L.G."/>
            <person name="Floudas D."/>
            <person name="Held B.W."/>
            <person name="Levasseur A."/>
            <person name="Lombard V."/>
            <person name="Morin E."/>
            <person name="Otillar R."/>
            <person name="Lindquist E.A."/>
            <person name="Sun H."/>
            <person name="LaButti K.M."/>
            <person name="Schmutz J."/>
            <person name="Jabbour D."/>
            <person name="Luo H."/>
            <person name="Baker S.E."/>
            <person name="Pisabarro A.G."/>
            <person name="Walton J.D."/>
            <person name="Blanchette R.A."/>
            <person name="Henrissat B."/>
            <person name="Martin F."/>
            <person name="Cullen D."/>
            <person name="Hibbett D.S."/>
            <person name="Grigoriev I.V."/>
        </authorList>
    </citation>
    <scope>NUCLEOTIDE SEQUENCE [LARGE SCALE GENOMIC DNA]</scope>
    <source>
        <strain evidence="2">CBS 339.88</strain>
    </source>
</reference>
<dbReference type="OrthoDB" id="2788229at2759"/>